<proteinExistence type="predicted"/>
<dbReference type="InterPro" id="IPR043128">
    <property type="entry name" value="Rev_trsase/Diguanyl_cyclase"/>
</dbReference>
<dbReference type="Gene3D" id="3.30.70.270">
    <property type="match status" value="1"/>
</dbReference>
<organism evidence="8 9">
    <name type="scientific">Cirrhinus mrigala</name>
    <name type="common">Mrigala</name>
    <dbReference type="NCBI Taxonomy" id="683832"/>
    <lineage>
        <taxon>Eukaryota</taxon>
        <taxon>Metazoa</taxon>
        <taxon>Chordata</taxon>
        <taxon>Craniata</taxon>
        <taxon>Vertebrata</taxon>
        <taxon>Euteleostomi</taxon>
        <taxon>Actinopterygii</taxon>
        <taxon>Neopterygii</taxon>
        <taxon>Teleostei</taxon>
        <taxon>Ostariophysi</taxon>
        <taxon>Cypriniformes</taxon>
        <taxon>Cyprinidae</taxon>
        <taxon>Labeoninae</taxon>
        <taxon>Labeonini</taxon>
        <taxon>Cirrhinus</taxon>
    </lineage>
</organism>
<dbReference type="FunFam" id="3.30.70.270:FF:000026">
    <property type="entry name" value="Transposon Ty3-G Gag-Pol polyprotein"/>
    <property type="match status" value="1"/>
</dbReference>
<feature type="domain" description="Reverse transcriptase RNase H-like" evidence="7">
    <location>
        <begin position="114"/>
        <end position="217"/>
    </location>
</feature>
<dbReference type="Proteomes" id="UP001529510">
    <property type="component" value="Unassembled WGS sequence"/>
</dbReference>
<dbReference type="InterPro" id="IPR043502">
    <property type="entry name" value="DNA/RNA_pol_sf"/>
</dbReference>
<keyword evidence="3" id="KW-0540">Nuclease</keyword>
<keyword evidence="4" id="KW-0255">Endonuclease</keyword>
<keyword evidence="9" id="KW-1185">Reference proteome</keyword>
<gene>
    <name evidence="8" type="ORF">M9458_047049</name>
</gene>
<protein>
    <recommendedName>
        <fullName evidence="7">Reverse transcriptase RNase H-like domain-containing protein</fullName>
    </recommendedName>
</protein>
<reference evidence="8 9" key="1">
    <citation type="submission" date="2024-05" db="EMBL/GenBank/DDBJ databases">
        <title>Genome sequencing and assembly of Indian major carp, Cirrhinus mrigala (Hamilton, 1822).</title>
        <authorList>
            <person name="Mohindra V."/>
            <person name="Chowdhury L.M."/>
            <person name="Lal K."/>
            <person name="Jena J.K."/>
        </authorList>
    </citation>
    <scope>NUCLEOTIDE SEQUENCE [LARGE SCALE GENOMIC DNA]</scope>
    <source>
        <strain evidence="8">CM1030</strain>
        <tissue evidence="8">Blood</tissue>
    </source>
</reference>
<feature type="non-terminal residue" evidence="8">
    <location>
        <position position="1"/>
    </location>
</feature>
<evidence type="ECO:0000256" key="5">
    <source>
        <dbReference type="ARBA" id="ARBA00022801"/>
    </source>
</evidence>
<dbReference type="FunFam" id="3.10.20.370:FF:000001">
    <property type="entry name" value="Retrovirus-related Pol polyprotein from transposon 17.6-like protein"/>
    <property type="match status" value="1"/>
</dbReference>
<evidence type="ECO:0000313" key="8">
    <source>
        <dbReference type="EMBL" id="KAL0158973.1"/>
    </source>
</evidence>
<evidence type="ECO:0000256" key="3">
    <source>
        <dbReference type="ARBA" id="ARBA00022722"/>
    </source>
</evidence>
<dbReference type="PANTHER" id="PTHR34072:SF52">
    <property type="entry name" value="RIBONUCLEASE H"/>
    <property type="match status" value="1"/>
</dbReference>
<keyword evidence="5" id="KW-0378">Hydrolase</keyword>
<accession>A0ABD0NF62</accession>
<keyword evidence="2" id="KW-0548">Nucleotidyltransferase</keyword>
<dbReference type="AlphaFoldDB" id="A0ABD0NF62"/>
<evidence type="ECO:0000256" key="4">
    <source>
        <dbReference type="ARBA" id="ARBA00022759"/>
    </source>
</evidence>
<dbReference type="CDD" id="cd09274">
    <property type="entry name" value="RNase_HI_RT_Ty3"/>
    <property type="match status" value="1"/>
</dbReference>
<evidence type="ECO:0000256" key="1">
    <source>
        <dbReference type="ARBA" id="ARBA00022679"/>
    </source>
</evidence>
<evidence type="ECO:0000259" key="7">
    <source>
        <dbReference type="Pfam" id="PF17917"/>
    </source>
</evidence>
<evidence type="ECO:0000256" key="2">
    <source>
        <dbReference type="ARBA" id="ARBA00022695"/>
    </source>
</evidence>
<name>A0ABD0NF62_CIRMR</name>
<dbReference type="Gene3D" id="3.10.20.370">
    <property type="match status" value="1"/>
</dbReference>
<dbReference type="Pfam" id="PF17917">
    <property type="entry name" value="RT_RNaseH"/>
    <property type="match status" value="1"/>
</dbReference>
<dbReference type="PANTHER" id="PTHR34072">
    <property type="entry name" value="ENZYMATIC POLYPROTEIN-RELATED"/>
    <property type="match status" value="1"/>
</dbReference>
<keyword evidence="6" id="KW-0695">RNA-directed DNA polymerase</keyword>
<evidence type="ECO:0000256" key="6">
    <source>
        <dbReference type="ARBA" id="ARBA00022918"/>
    </source>
</evidence>
<sequence>AGLTANPQKCHLVLHEAKYLGYQVGRGLIRPQETKVEAVRTAPRPETKTQVRAFLGLAGYYRCFIPNFSSLAAPLTDLTRKGQPEKIQWTPAAEETFQRIKTALTSEPVLRAPDFSCPFLLQTDASDTGLGAALYQVQEGEEHPILYISRKLIPGERNYATVEKEALAIKWAVLELRYYLLDRKFTLVTDHAPLQWMAHAKNTNTRVTRRFLALQDFHFEVRHRAGAANANTRGLSQIWAAFAGLSGVTPHPPPISTLLSHIIHRARTTLGGVTSIPRIHQRCPGNGRATPARPHHRLIGLSCSSSSSVLISRKDTASMENDLQRTEH</sequence>
<evidence type="ECO:0000313" key="9">
    <source>
        <dbReference type="Proteomes" id="UP001529510"/>
    </source>
</evidence>
<dbReference type="SUPFAM" id="SSF56672">
    <property type="entry name" value="DNA/RNA polymerases"/>
    <property type="match status" value="1"/>
</dbReference>
<comment type="caution">
    <text evidence="8">The sequence shown here is derived from an EMBL/GenBank/DDBJ whole genome shotgun (WGS) entry which is preliminary data.</text>
</comment>
<keyword evidence="1" id="KW-0808">Transferase</keyword>
<dbReference type="InterPro" id="IPR041373">
    <property type="entry name" value="RT_RNaseH"/>
</dbReference>
<dbReference type="EMBL" id="JAMKFB020000023">
    <property type="protein sequence ID" value="KAL0158973.1"/>
    <property type="molecule type" value="Genomic_DNA"/>
</dbReference>